<gene>
    <name evidence="1" type="ORF">FHX76_002481</name>
</gene>
<protein>
    <recommendedName>
        <fullName evidence="3">DUF1579 domain-containing protein</fullName>
    </recommendedName>
</protein>
<sequence length="174" mass="19744">MSENTTDHFVRRLVAEGPTASYPSRMRLFGRLVGSWDISNSFLDEHTGNWAESERSWVFAYVLGGRAIQDVITGSAEGTGSHDQVFGSSLRVYDQSVGLWRVNWFGTATNEFCSLSAIERRGDILQDGTQTDGRPIRWNYLNITDSSFDWEGYVSNDDGSTWWLQQRMTAIRRA</sequence>
<dbReference type="RefSeq" id="WP_167151024.1">
    <property type="nucleotide sequence ID" value="NZ_JAAMOX010000002.1"/>
</dbReference>
<reference evidence="1 2" key="1">
    <citation type="submission" date="2020-02" db="EMBL/GenBank/DDBJ databases">
        <title>Sequencing the genomes of 1000 actinobacteria strains.</title>
        <authorList>
            <person name="Klenk H.-P."/>
        </authorList>
    </citation>
    <scope>NUCLEOTIDE SEQUENCE [LARGE SCALE GENOMIC DNA]</scope>
    <source>
        <strain evidence="1 2">DSM 27960</strain>
    </source>
</reference>
<name>A0A7X5R2Q0_9MICO</name>
<organism evidence="1 2">
    <name type="scientific">Lysinibacter cavernae</name>
    <dbReference type="NCBI Taxonomy" id="1640652"/>
    <lineage>
        <taxon>Bacteria</taxon>
        <taxon>Bacillati</taxon>
        <taxon>Actinomycetota</taxon>
        <taxon>Actinomycetes</taxon>
        <taxon>Micrococcales</taxon>
        <taxon>Microbacteriaceae</taxon>
        <taxon>Lysinibacter</taxon>
    </lineage>
</organism>
<keyword evidence="2" id="KW-1185">Reference proteome</keyword>
<comment type="caution">
    <text evidence="1">The sequence shown here is derived from an EMBL/GenBank/DDBJ whole genome shotgun (WGS) entry which is preliminary data.</text>
</comment>
<dbReference type="EMBL" id="JAAMOX010000002">
    <property type="protein sequence ID" value="NIH54585.1"/>
    <property type="molecule type" value="Genomic_DNA"/>
</dbReference>
<evidence type="ECO:0008006" key="3">
    <source>
        <dbReference type="Google" id="ProtNLM"/>
    </source>
</evidence>
<evidence type="ECO:0000313" key="1">
    <source>
        <dbReference type="EMBL" id="NIH54585.1"/>
    </source>
</evidence>
<dbReference type="AlphaFoldDB" id="A0A7X5R2Q0"/>
<dbReference type="Proteomes" id="UP000541033">
    <property type="component" value="Unassembled WGS sequence"/>
</dbReference>
<evidence type="ECO:0000313" key="2">
    <source>
        <dbReference type="Proteomes" id="UP000541033"/>
    </source>
</evidence>
<proteinExistence type="predicted"/>
<accession>A0A7X5R2Q0</accession>